<accession>A0A7M2RJK5</accession>
<comment type="catalytic activity">
    <reaction evidence="7 8">
        <text>cytidine(34) in tRNA(Ile2) + L-lysine + ATP = lysidine(34) in tRNA(Ile2) + AMP + diphosphate + H(+)</text>
        <dbReference type="Rhea" id="RHEA:43744"/>
        <dbReference type="Rhea" id="RHEA-COMP:10625"/>
        <dbReference type="Rhea" id="RHEA-COMP:10670"/>
        <dbReference type="ChEBI" id="CHEBI:15378"/>
        <dbReference type="ChEBI" id="CHEBI:30616"/>
        <dbReference type="ChEBI" id="CHEBI:32551"/>
        <dbReference type="ChEBI" id="CHEBI:33019"/>
        <dbReference type="ChEBI" id="CHEBI:82748"/>
        <dbReference type="ChEBI" id="CHEBI:83665"/>
        <dbReference type="ChEBI" id="CHEBI:456215"/>
        <dbReference type="EC" id="6.3.4.19"/>
    </reaction>
</comment>
<dbReference type="CDD" id="cd01992">
    <property type="entry name" value="TilS_N"/>
    <property type="match status" value="1"/>
</dbReference>
<evidence type="ECO:0000256" key="2">
    <source>
        <dbReference type="ARBA" id="ARBA00022490"/>
    </source>
</evidence>
<dbReference type="HAMAP" id="MF_01161">
    <property type="entry name" value="tRNA_Ile_lys_synt"/>
    <property type="match status" value="1"/>
</dbReference>
<dbReference type="EMBL" id="CP063304">
    <property type="protein sequence ID" value="QOV20184.1"/>
    <property type="molecule type" value="Genomic_DNA"/>
</dbReference>
<feature type="domain" description="Lysidine-tRNA(Ile) synthetase C-terminal" evidence="9">
    <location>
        <begin position="391"/>
        <end position="463"/>
    </location>
</feature>
<dbReference type="PANTHER" id="PTHR43033">
    <property type="entry name" value="TRNA(ILE)-LYSIDINE SYNTHASE-RELATED"/>
    <property type="match status" value="1"/>
</dbReference>
<dbReference type="InterPro" id="IPR012094">
    <property type="entry name" value="tRNA_Ile_lys_synt"/>
</dbReference>
<proteinExistence type="inferred from homology"/>
<dbReference type="GO" id="GO:0005524">
    <property type="term" value="F:ATP binding"/>
    <property type="evidence" value="ECO:0007669"/>
    <property type="project" value="UniProtKB-UniRule"/>
</dbReference>
<dbReference type="PANTHER" id="PTHR43033:SF1">
    <property type="entry name" value="TRNA(ILE)-LYSIDINE SYNTHASE-RELATED"/>
    <property type="match status" value="1"/>
</dbReference>
<dbReference type="GO" id="GO:0006400">
    <property type="term" value="P:tRNA modification"/>
    <property type="evidence" value="ECO:0007669"/>
    <property type="project" value="UniProtKB-UniRule"/>
</dbReference>
<dbReference type="EC" id="6.3.4.19" evidence="8"/>
<dbReference type="GO" id="GO:0032267">
    <property type="term" value="F:tRNA(Ile)-lysidine synthase activity"/>
    <property type="evidence" value="ECO:0007669"/>
    <property type="project" value="UniProtKB-EC"/>
</dbReference>
<keyword evidence="3 8" id="KW-0436">Ligase</keyword>
<dbReference type="NCBIfam" id="TIGR02432">
    <property type="entry name" value="lysidine_TilS_N"/>
    <property type="match status" value="1"/>
</dbReference>
<dbReference type="Gene3D" id="3.30.465.60">
    <property type="match status" value="1"/>
</dbReference>
<evidence type="ECO:0000313" key="10">
    <source>
        <dbReference type="EMBL" id="QOV20184.1"/>
    </source>
</evidence>
<dbReference type="AlphaFoldDB" id="A0A7M2RJK5"/>
<dbReference type="Gene3D" id="3.40.50.620">
    <property type="entry name" value="HUPs"/>
    <property type="match status" value="1"/>
</dbReference>
<dbReference type="Pfam" id="PF01171">
    <property type="entry name" value="ATP_bind_3"/>
    <property type="match status" value="1"/>
</dbReference>
<dbReference type="SUPFAM" id="SSF56037">
    <property type="entry name" value="PheT/TilS domain"/>
    <property type="match status" value="1"/>
</dbReference>
<evidence type="ECO:0000256" key="1">
    <source>
        <dbReference type="ARBA" id="ARBA00004496"/>
    </source>
</evidence>
<dbReference type="RefSeq" id="WP_193736504.1">
    <property type="nucleotide sequence ID" value="NZ_CP063304.1"/>
</dbReference>
<evidence type="ECO:0000256" key="5">
    <source>
        <dbReference type="ARBA" id="ARBA00022741"/>
    </source>
</evidence>
<dbReference type="SMART" id="SM00977">
    <property type="entry name" value="TilS_C"/>
    <property type="match status" value="1"/>
</dbReference>
<keyword evidence="6 8" id="KW-0067">ATP-binding</keyword>
<feature type="binding site" evidence="8">
    <location>
        <begin position="27"/>
        <end position="32"/>
    </location>
    <ligand>
        <name>ATP</name>
        <dbReference type="ChEBI" id="CHEBI:30616"/>
    </ligand>
</feature>
<dbReference type="InterPro" id="IPR011063">
    <property type="entry name" value="TilS/TtcA_N"/>
</dbReference>
<evidence type="ECO:0000256" key="8">
    <source>
        <dbReference type="HAMAP-Rule" id="MF_01161"/>
    </source>
</evidence>
<dbReference type="InterPro" id="IPR014729">
    <property type="entry name" value="Rossmann-like_a/b/a_fold"/>
</dbReference>
<comment type="function">
    <text evidence="8">Ligates lysine onto the cytidine present at position 34 of the AUA codon-specific tRNA(Ile) that contains the anticodon CAU, in an ATP-dependent manner. Cytidine is converted to lysidine, thus changing the amino acid specificity of the tRNA from methionine to isoleucine.</text>
</comment>
<gene>
    <name evidence="8 10" type="primary">tilS</name>
    <name evidence="10" type="ORF">INP51_04330</name>
</gene>
<organism evidence="10 11">
    <name type="scientific">Blautia liquoris</name>
    <dbReference type="NCBI Taxonomy" id="2779518"/>
    <lineage>
        <taxon>Bacteria</taxon>
        <taxon>Bacillati</taxon>
        <taxon>Bacillota</taxon>
        <taxon>Clostridia</taxon>
        <taxon>Lachnospirales</taxon>
        <taxon>Lachnospiraceae</taxon>
        <taxon>Blautia</taxon>
    </lineage>
</organism>
<dbReference type="InterPro" id="IPR012795">
    <property type="entry name" value="tRNA_Ile_lys_synt_N"/>
</dbReference>
<dbReference type="Proteomes" id="UP000593601">
    <property type="component" value="Chromosome"/>
</dbReference>
<dbReference type="KEGG" id="bliq:INP51_04330"/>
<dbReference type="NCBIfam" id="TIGR02433">
    <property type="entry name" value="lysidine_TilS_C"/>
    <property type="match status" value="1"/>
</dbReference>
<keyword evidence="11" id="KW-1185">Reference proteome</keyword>
<dbReference type="SUPFAM" id="SSF52402">
    <property type="entry name" value="Adenine nucleotide alpha hydrolases-like"/>
    <property type="match status" value="1"/>
</dbReference>
<comment type="subcellular location">
    <subcellularLocation>
        <location evidence="1 8">Cytoplasm</location>
    </subcellularLocation>
</comment>
<evidence type="ECO:0000256" key="4">
    <source>
        <dbReference type="ARBA" id="ARBA00022694"/>
    </source>
</evidence>
<evidence type="ECO:0000259" key="9">
    <source>
        <dbReference type="SMART" id="SM00977"/>
    </source>
</evidence>
<name>A0A7M2RJK5_9FIRM</name>
<evidence type="ECO:0000256" key="7">
    <source>
        <dbReference type="ARBA" id="ARBA00048539"/>
    </source>
</evidence>
<keyword evidence="5 8" id="KW-0547">Nucleotide-binding</keyword>
<evidence type="ECO:0000313" key="11">
    <source>
        <dbReference type="Proteomes" id="UP000593601"/>
    </source>
</evidence>
<dbReference type="Pfam" id="PF11734">
    <property type="entry name" value="TilS_C"/>
    <property type="match status" value="1"/>
</dbReference>
<sequence>MIEARVYKFIREHTMLFPGDVCLVGLSGGADSVCLLVLLNRLKTKLGIQIQAVHVNHNIRGEEAIRDARYAKDVCRSLDIPFYEYSYPVQELAREKHMGTEEMGRLVRKKAYTDCMNRHGATKLALAHHQNDLTETFLFHLARGTSLNGLAAIRPVRDNVIRPLLCVSRKEIEDYLNKNKIRYCEDSTNAEDDYTRNRIRHHVLSYLTEHVNKETVSHISAVSFDILEVLDYIERQAKRVSDQSIEFVCSPDAFDSHKIIKVKIKESFFQYDHVLQRTAVMRAIQTLCGESRNITREHVEGVLKLWQEPVGKQIDLPHKITAVRNYHDIELTMKWIKNDIRAGEIYRLPLDQEIQWGSFRMKAKVFPYNGQLIPEKTCTKWFDYGKINPDVVFRTRKSGDYIMINASGGHKKLKDYLIDCKIPRHERDQLLLLTSGSEVLWVVGYRIGESAKVDENTKQILEIQVTGGNTNE</sequence>
<keyword evidence="4 8" id="KW-0819">tRNA processing</keyword>
<evidence type="ECO:0000256" key="6">
    <source>
        <dbReference type="ARBA" id="ARBA00022840"/>
    </source>
</evidence>
<evidence type="ECO:0000256" key="3">
    <source>
        <dbReference type="ARBA" id="ARBA00022598"/>
    </source>
</evidence>
<dbReference type="GO" id="GO:0005737">
    <property type="term" value="C:cytoplasm"/>
    <property type="evidence" value="ECO:0007669"/>
    <property type="project" value="UniProtKB-SubCell"/>
</dbReference>
<reference evidence="10 11" key="1">
    <citation type="submission" date="2020-10" db="EMBL/GenBank/DDBJ databases">
        <title>Blautia liquoris sp.nov., isolated from the mud in a fermentation cellar used for the production of Chinese strong-flavoured liquor.</title>
        <authorList>
            <person name="Lu L."/>
        </authorList>
    </citation>
    <scope>NUCLEOTIDE SEQUENCE [LARGE SCALE GENOMIC DNA]</scope>
    <source>
        <strain evidence="10 11">LZLJ-3</strain>
    </source>
</reference>
<protein>
    <recommendedName>
        <fullName evidence="8">tRNA(Ile)-lysidine synthase</fullName>
        <ecNumber evidence="8">6.3.4.19</ecNumber>
    </recommendedName>
    <alternativeName>
        <fullName evidence="8">tRNA(Ile)-2-lysyl-cytidine synthase</fullName>
    </alternativeName>
    <alternativeName>
        <fullName evidence="8">tRNA(Ile)-lysidine synthetase</fullName>
    </alternativeName>
</protein>
<dbReference type="InterPro" id="IPR012796">
    <property type="entry name" value="Lysidine-tRNA-synth_C"/>
</dbReference>
<comment type="similarity">
    <text evidence="8">Belongs to the tRNA(Ile)-lysidine synthase family.</text>
</comment>
<comment type="domain">
    <text evidence="8">The N-terminal region contains the highly conserved SGGXDS motif, predicted to be a P-loop motif involved in ATP binding.</text>
</comment>
<keyword evidence="2 8" id="KW-0963">Cytoplasm</keyword>